<evidence type="ECO:0000313" key="8">
    <source>
        <dbReference type="EMBL" id="KFA60397.1"/>
    </source>
</evidence>
<keyword evidence="9" id="KW-1185">Reference proteome</keyword>
<feature type="domain" description="LicD/FKTN/FKRP nucleotidyltransferase" evidence="7">
    <location>
        <begin position="78"/>
        <end position="157"/>
    </location>
</feature>
<accession>A0A084Q8W2</accession>
<dbReference type="InterPro" id="IPR007074">
    <property type="entry name" value="LicD/FKTN/FKRP_NTP_transf"/>
</dbReference>
<dbReference type="HOGENOM" id="CLU_052528_0_1_1"/>
<dbReference type="Proteomes" id="UP000028524">
    <property type="component" value="Unassembled WGS sequence"/>
</dbReference>
<evidence type="ECO:0000256" key="4">
    <source>
        <dbReference type="ARBA" id="ARBA00023136"/>
    </source>
</evidence>
<evidence type="ECO:0000256" key="2">
    <source>
        <dbReference type="ARBA" id="ARBA00022692"/>
    </source>
</evidence>
<keyword evidence="2" id="KW-0812">Transmembrane</keyword>
<dbReference type="STRING" id="1283841.A0A084Q8W2"/>
<keyword evidence="3" id="KW-1133">Transmembrane helix</keyword>
<dbReference type="GO" id="GO:0016020">
    <property type="term" value="C:membrane"/>
    <property type="evidence" value="ECO:0007669"/>
    <property type="project" value="UniProtKB-SubCell"/>
</dbReference>
<sequence length="256" mass="29997">MLFWRLLSLLTVGLGGGALTLPAPAAPDLPKRGLASNSDGHFPEPKYFHESRYRIHYDARFARKGLDDAAQQQGIKVMPWDLDADVQVMEADMYFLAAYYNMSTYYYKYDQAPKGRYFRLEVNPHFRHREPDDVLNVIDARWIDMENGLFIDITAARYDIRHKKGEGILYDKNGHQFRDTYVFPLLDTTFEGIPAKIPYKYRDMLASEYGEKALKRTEYHDYTFDDATMTWISSKDEDEKNYDLSSSYETPRTERR</sequence>
<evidence type="ECO:0000256" key="5">
    <source>
        <dbReference type="SAM" id="MobiDB-lite"/>
    </source>
</evidence>
<name>A0A084Q8W2_STAC4</name>
<dbReference type="GO" id="GO:0009100">
    <property type="term" value="P:glycoprotein metabolic process"/>
    <property type="evidence" value="ECO:0007669"/>
    <property type="project" value="UniProtKB-ARBA"/>
</dbReference>
<feature type="region of interest" description="Disordered" evidence="5">
    <location>
        <begin position="237"/>
        <end position="256"/>
    </location>
</feature>
<dbReference type="EMBL" id="KL660930">
    <property type="protein sequence ID" value="KFA60397.1"/>
    <property type="molecule type" value="Genomic_DNA"/>
</dbReference>
<feature type="signal peptide" evidence="6">
    <location>
        <begin position="1"/>
        <end position="17"/>
    </location>
</feature>
<evidence type="ECO:0000256" key="6">
    <source>
        <dbReference type="SAM" id="SignalP"/>
    </source>
</evidence>
<feature type="chain" id="PRO_5001779187" description="LicD/FKTN/FKRP nucleotidyltransferase domain-containing protein" evidence="6">
    <location>
        <begin position="18"/>
        <end position="256"/>
    </location>
</feature>
<gene>
    <name evidence="8" type="ORF">S40285_07676</name>
</gene>
<keyword evidence="6" id="KW-0732">Signal</keyword>
<dbReference type="PANTHER" id="PTHR15407">
    <property type="entry name" value="FUKUTIN-RELATED"/>
    <property type="match status" value="1"/>
</dbReference>
<feature type="domain" description="LicD/FKTN/FKRP nucleotidyltransferase" evidence="7">
    <location>
        <begin position="167"/>
        <end position="210"/>
    </location>
</feature>
<dbReference type="InterPro" id="IPR009644">
    <property type="entry name" value="FKTN/MNN4/W02B3.4-1"/>
</dbReference>
<keyword evidence="4" id="KW-0472">Membrane</keyword>
<dbReference type="PANTHER" id="PTHR15407:SF32">
    <property type="entry name" value="PROTEIN (MNN4), PUTATIVE (AFU_ORTHOLOGUE AFUA_1G03790)-RELATED"/>
    <property type="match status" value="1"/>
</dbReference>
<evidence type="ECO:0000256" key="1">
    <source>
        <dbReference type="ARBA" id="ARBA00004167"/>
    </source>
</evidence>
<dbReference type="Pfam" id="PF04991">
    <property type="entry name" value="LicD"/>
    <property type="match status" value="2"/>
</dbReference>
<comment type="subcellular location">
    <subcellularLocation>
        <location evidence="1">Membrane</location>
        <topology evidence="1">Single-pass membrane protein</topology>
    </subcellularLocation>
</comment>
<proteinExistence type="predicted"/>
<organism evidence="8 9">
    <name type="scientific">Stachybotrys chlorohalonatus (strain IBT 40285)</name>
    <dbReference type="NCBI Taxonomy" id="1283841"/>
    <lineage>
        <taxon>Eukaryota</taxon>
        <taxon>Fungi</taxon>
        <taxon>Dikarya</taxon>
        <taxon>Ascomycota</taxon>
        <taxon>Pezizomycotina</taxon>
        <taxon>Sordariomycetes</taxon>
        <taxon>Hypocreomycetidae</taxon>
        <taxon>Hypocreales</taxon>
        <taxon>Stachybotryaceae</taxon>
        <taxon>Stachybotrys</taxon>
    </lineage>
</organism>
<protein>
    <recommendedName>
        <fullName evidence="7">LicD/FKTN/FKRP nucleotidyltransferase domain-containing protein</fullName>
    </recommendedName>
</protein>
<reference evidence="8 9" key="1">
    <citation type="journal article" date="2014" name="BMC Genomics">
        <title>Comparative genome sequencing reveals chemotype-specific gene clusters in the toxigenic black mold Stachybotrys.</title>
        <authorList>
            <person name="Semeiks J."/>
            <person name="Borek D."/>
            <person name="Otwinowski Z."/>
            <person name="Grishin N.V."/>
        </authorList>
    </citation>
    <scope>NUCLEOTIDE SEQUENCE [LARGE SCALE GENOMIC DNA]</scope>
    <source>
        <strain evidence="8 9">IBT 40285</strain>
    </source>
</reference>
<evidence type="ECO:0000313" key="9">
    <source>
        <dbReference type="Proteomes" id="UP000028524"/>
    </source>
</evidence>
<dbReference type="OrthoDB" id="444255at2759"/>
<evidence type="ECO:0000256" key="3">
    <source>
        <dbReference type="ARBA" id="ARBA00022989"/>
    </source>
</evidence>
<dbReference type="InParanoid" id="A0A084Q8W2"/>
<dbReference type="AlphaFoldDB" id="A0A084Q8W2"/>
<evidence type="ECO:0000259" key="7">
    <source>
        <dbReference type="Pfam" id="PF04991"/>
    </source>
</evidence>